<keyword evidence="4" id="KW-0862">Zinc</keyword>
<evidence type="ECO:0000256" key="6">
    <source>
        <dbReference type="RuleBase" id="RU003797"/>
    </source>
</evidence>
<dbReference type="PANTHER" id="PTHR30471">
    <property type="entry name" value="DNA REPAIR PROTEIN RADC"/>
    <property type="match status" value="1"/>
</dbReference>
<dbReference type="InterPro" id="IPR001405">
    <property type="entry name" value="UPF0758"/>
</dbReference>
<dbReference type="InterPro" id="IPR025657">
    <property type="entry name" value="RadC_JAB"/>
</dbReference>
<comment type="similarity">
    <text evidence="6">Belongs to the UPF0758 family.</text>
</comment>
<dbReference type="PANTHER" id="PTHR30471:SF3">
    <property type="entry name" value="UPF0758 PROTEIN YEES-RELATED"/>
    <property type="match status" value="1"/>
</dbReference>
<evidence type="ECO:0000259" key="7">
    <source>
        <dbReference type="PROSITE" id="PS50249"/>
    </source>
</evidence>
<organism evidence="8 9">
    <name type="scientific">Candidatus Parabacteroides intestinigallinarum</name>
    <dbReference type="NCBI Taxonomy" id="2838722"/>
    <lineage>
        <taxon>Bacteria</taxon>
        <taxon>Pseudomonadati</taxon>
        <taxon>Bacteroidota</taxon>
        <taxon>Bacteroidia</taxon>
        <taxon>Bacteroidales</taxon>
        <taxon>Tannerellaceae</taxon>
        <taxon>Parabacteroides</taxon>
    </lineage>
</organism>
<keyword evidence="3" id="KW-0378">Hydrolase</keyword>
<dbReference type="CDD" id="cd08071">
    <property type="entry name" value="MPN_DUF2466"/>
    <property type="match status" value="1"/>
</dbReference>
<protein>
    <submittedName>
        <fullName evidence="8">DNA repair protein RadC</fullName>
    </submittedName>
</protein>
<dbReference type="Pfam" id="PF20582">
    <property type="entry name" value="UPF0758_N"/>
    <property type="match status" value="1"/>
</dbReference>
<dbReference type="InterPro" id="IPR037518">
    <property type="entry name" value="MPN"/>
</dbReference>
<comment type="caution">
    <text evidence="8">The sequence shown here is derived from an EMBL/GenBank/DDBJ whole genome shotgun (WGS) entry which is preliminary data.</text>
</comment>
<sequence length="234" mass="25682">MEEERENLSIKDWAEEDRPREKMLRLGSAALSDAELIAILIGSGTRKETAVGLARRVLRSVNNNLNALGKLSIADLTAGFKGIGEAKAVRVCAALELGRRRGAAEADPRAAVRSSHDASLLFQARLRDLPHEELWVALLNPAHRVVRVARISQGGVNNTLADIRLILKAAIDALASGIILCHNHPSGNLQPSRHDDQLTERVQKAAKLMDIALLDHIILADNRYYSYMDEGRLP</sequence>
<feature type="domain" description="MPN" evidence="7">
    <location>
        <begin position="111"/>
        <end position="233"/>
    </location>
</feature>
<dbReference type="NCBIfam" id="NF000642">
    <property type="entry name" value="PRK00024.1"/>
    <property type="match status" value="1"/>
</dbReference>
<evidence type="ECO:0000256" key="3">
    <source>
        <dbReference type="ARBA" id="ARBA00022801"/>
    </source>
</evidence>
<name>A0A9D1XQR3_9BACT</name>
<dbReference type="GO" id="GO:0006508">
    <property type="term" value="P:proteolysis"/>
    <property type="evidence" value="ECO:0007669"/>
    <property type="project" value="UniProtKB-KW"/>
</dbReference>
<evidence type="ECO:0000313" key="9">
    <source>
        <dbReference type="Proteomes" id="UP000823847"/>
    </source>
</evidence>
<keyword evidence="5" id="KW-0482">Metalloprotease</keyword>
<dbReference type="Pfam" id="PF04002">
    <property type="entry name" value="RadC"/>
    <property type="match status" value="1"/>
</dbReference>
<reference evidence="8" key="2">
    <citation type="submission" date="2021-04" db="EMBL/GenBank/DDBJ databases">
        <authorList>
            <person name="Gilroy R."/>
        </authorList>
    </citation>
    <scope>NUCLEOTIDE SEQUENCE</scope>
    <source>
        <strain evidence="8">ChiHecec2B26-12326</strain>
    </source>
</reference>
<dbReference type="EMBL" id="DXEN01000022">
    <property type="protein sequence ID" value="HIX85725.1"/>
    <property type="molecule type" value="Genomic_DNA"/>
</dbReference>
<dbReference type="GO" id="GO:0046872">
    <property type="term" value="F:metal ion binding"/>
    <property type="evidence" value="ECO:0007669"/>
    <property type="project" value="UniProtKB-KW"/>
</dbReference>
<dbReference type="AlphaFoldDB" id="A0A9D1XQR3"/>
<dbReference type="InterPro" id="IPR046778">
    <property type="entry name" value="UPF0758_N"/>
</dbReference>
<evidence type="ECO:0000256" key="2">
    <source>
        <dbReference type="ARBA" id="ARBA00022723"/>
    </source>
</evidence>
<evidence type="ECO:0000256" key="1">
    <source>
        <dbReference type="ARBA" id="ARBA00022670"/>
    </source>
</evidence>
<accession>A0A9D1XQR3</accession>
<keyword evidence="2" id="KW-0479">Metal-binding</keyword>
<evidence type="ECO:0000313" key="8">
    <source>
        <dbReference type="EMBL" id="HIX85725.1"/>
    </source>
</evidence>
<dbReference type="InterPro" id="IPR020891">
    <property type="entry name" value="UPF0758_CS"/>
</dbReference>
<dbReference type="NCBIfam" id="TIGR00608">
    <property type="entry name" value="radc"/>
    <property type="match status" value="1"/>
</dbReference>
<dbReference type="Proteomes" id="UP000823847">
    <property type="component" value="Unassembled WGS sequence"/>
</dbReference>
<dbReference type="Gene3D" id="3.40.140.10">
    <property type="entry name" value="Cytidine Deaminase, domain 2"/>
    <property type="match status" value="1"/>
</dbReference>
<reference evidence="8" key="1">
    <citation type="journal article" date="2021" name="PeerJ">
        <title>Extensive microbial diversity within the chicken gut microbiome revealed by metagenomics and culture.</title>
        <authorList>
            <person name="Gilroy R."/>
            <person name="Ravi A."/>
            <person name="Getino M."/>
            <person name="Pursley I."/>
            <person name="Horton D.L."/>
            <person name="Alikhan N.F."/>
            <person name="Baker D."/>
            <person name="Gharbi K."/>
            <person name="Hall N."/>
            <person name="Watson M."/>
            <person name="Adriaenssens E.M."/>
            <person name="Foster-Nyarko E."/>
            <person name="Jarju S."/>
            <person name="Secka A."/>
            <person name="Antonio M."/>
            <person name="Oren A."/>
            <person name="Chaudhuri R.R."/>
            <person name="La Ragione R."/>
            <person name="Hildebrand F."/>
            <person name="Pallen M.J."/>
        </authorList>
    </citation>
    <scope>NUCLEOTIDE SEQUENCE</scope>
    <source>
        <strain evidence="8">ChiHecec2B26-12326</strain>
    </source>
</reference>
<dbReference type="PROSITE" id="PS50249">
    <property type="entry name" value="MPN"/>
    <property type="match status" value="1"/>
</dbReference>
<evidence type="ECO:0000256" key="5">
    <source>
        <dbReference type="ARBA" id="ARBA00023049"/>
    </source>
</evidence>
<evidence type="ECO:0000256" key="4">
    <source>
        <dbReference type="ARBA" id="ARBA00022833"/>
    </source>
</evidence>
<dbReference type="PROSITE" id="PS01302">
    <property type="entry name" value="UPF0758"/>
    <property type="match status" value="1"/>
</dbReference>
<gene>
    <name evidence="8" type="primary">radC</name>
    <name evidence="8" type="ORF">H9848_03835</name>
</gene>
<dbReference type="GO" id="GO:0008237">
    <property type="term" value="F:metallopeptidase activity"/>
    <property type="evidence" value="ECO:0007669"/>
    <property type="project" value="UniProtKB-KW"/>
</dbReference>
<proteinExistence type="inferred from homology"/>
<keyword evidence="1" id="KW-0645">Protease</keyword>